<dbReference type="EC" id="3.1.3.48" evidence="2"/>
<dbReference type="EMBL" id="CP003346">
    <property type="protein sequence ID" value="AGA77421.1"/>
    <property type="molecule type" value="Genomic_DNA"/>
</dbReference>
<accession>L0FXD7</accession>
<dbReference type="GO" id="GO:0030145">
    <property type="term" value="F:manganese ion binding"/>
    <property type="evidence" value="ECO:0007669"/>
    <property type="project" value="InterPro"/>
</dbReference>
<dbReference type="PANTHER" id="PTHR39181:SF1">
    <property type="entry name" value="TYROSINE-PROTEIN PHOSPHATASE YWQE"/>
    <property type="match status" value="1"/>
</dbReference>
<dbReference type="STRING" id="926556.Echvi_1150"/>
<evidence type="ECO:0000256" key="4">
    <source>
        <dbReference type="ARBA" id="ARBA00051722"/>
    </source>
</evidence>
<sequence length="244" mass="28323">MDLFKSSKKAEPLSLEWMEVDMHSHLIPGIDDGAKTLKESVDLIKRLQAFGLRKLITTPHVMTEFYKNTPEIISEGLYKLQEALQKENVQMDIEAAAEYYLDEIFVEKLQNDEPLLTFGDNYILVETGFMNKPHMLLETFFALETKGYKPILAHPERYLYLQQDPEMLESLIEKGIYFQVNLLSFTGYYSKPIKAMADKLLERRLVRFVGTDCHNARYLDALERLSSLKSYETLKASKFMNSLL</sequence>
<evidence type="ECO:0000256" key="1">
    <source>
        <dbReference type="ARBA" id="ARBA00005750"/>
    </source>
</evidence>
<organism evidence="5 6">
    <name type="scientific">Echinicola vietnamensis (strain DSM 17526 / LMG 23754 / KMM 6221)</name>
    <dbReference type="NCBI Taxonomy" id="926556"/>
    <lineage>
        <taxon>Bacteria</taxon>
        <taxon>Pseudomonadati</taxon>
        <taxon>Bacteroidota</taxon>
        <taxon>Cytophagia</taxon>
        <taxon>Cytophagales</taxon>
        <taxon>Cyclobacteriaceae</taxon>
        <taxon>Echinicola</taxon>
    </lineage>
</organism>
<protein>
    <recommendedName>
        <fullName evidence="2">protein-tyrosine-phosphatase</fullName>
        <ecNumber evidence="2">3.1.3.48</ecNumber>
    </recommendedName>
</protein>
<reference evidence="6" key="1">
    <citation type="submission" date="2012-02" db="EMBL/GenBank/DDBJ databases">
        <title>The complete genome of Echinicola vietnamensis DSM 17526.</title>
        <authorList>
            <person name="Lucas S."/>
            <person name="Copeland A."/>
            <person name="Lapidus A."/>
            <person name="Glavina del Rio T."/>
            <person name="Dalin E."/>
            <person name="Tice H."/>
            <person name="Bruce D."/>
            <person name="Goodwin L."/>
            <person name="Pitluck S."/>
            <person name="Peters L."/>
            <person name="Ovchinnikova G."/>
            <person name="Teshima H."/>
            <person name="Kyrpides N."/>
            <person name="Mavromatis K."/>
            <person name="Ivanova N."/>
            <person name="Brettin T."/>
            <person name="Detter J.C."/>
            <person name="Han C."/>
            <person name="Larimer F."/>
            <person name="Land M."/>
            <person name="Hauser L."/>
            <person name="Markowitz V."/>
            <person name="Cheng J.-F."/>
            <person name="Hugenholtz P."/>
            <person name="Woyke T."/>
            <person name="Wu D."/>
            <person name="Brambilla E."/>
            <person name="Klenk H.-P."/>
            <person name="Eisen J.A."/>
        </authorList>
    </citation>
    <scope>NUCLEOTIDE SEQUENCE [LARGE SCALE GENOMIC DNA]</scope>
    <source>
        <strain evidence="6">DSM 17526 / LMG 23754 / KMM 6221</strain>
    </source>
</reference>
<dbReference type="AlphaFoldDB" id="L0FXD7"/>
<dbReference type="KEGG" id="evi:Echvi_1150"/>
<dbReference type="eggNOG" id="COG4464">
    <property type="taxonomic scope" value="Bacteria"/>
</dbReference>
<keyword evidence="6" id="KW-1185">Reference proteome</keyword>
<evidence type="ECO:0000313" key="6">
    <source>
        <dbReference type="Proteomes" id="UP000010796"/>
    </source>
</evidence>
<dbReference type="PANTHER" id="PTHR39181">
    <property type="entry name" value="TYROSINE-PROTEIN PHOSPHATASE YWQE"/>
    <property type="match status" value="1"/>
</dbReference>
<dbReference type="GO" id="GO:0004725">
    <property type="term" value="F:protein tyrosine phosphatase activity"/>
    <property type="evidence" value="ECO:0007669"/>
    <property type="project" value="UniProtKB-EC"/>
</dbReference>
<gene>
    <name evidence="5" type="ordered locus">Echvi_1150</name>
</gene>
<dbReference type="PIRSF" id="PIRSF016557">
    <property type="entry name" value="Caps_synth_CpsB"/>
    <property type="match status" value="1"/>
</dbReference>
<name>L0FXD7_ECHVK</name>
<dbReference type="Pfam" id="PF19567">
    <property type="entry name" value="CpsB_CapC"/>
    <property type="match status" value="1"/>
</dbReference>
<proteinExistence type="inferred from homology"/>
<dbReference type="InterPro" id="IPR016667">
    <property type="entry name" value="Caps_polysacc_synth_CpsB/CapC"/>
</dbReference>
<evidence type="ECO:0000256" key="2">
    <source>
        <dbReference type="ARBA" id="ARBA00013064"/>
    </source>
</evidence>
<dbReference type="Proteomes" id="UP000010796">
    <property type="component" value="Chromosome"/>
</dbReference>
<evidence type="ECO:0000256" key="3">
    <source>
        <dbReference type="ARBA" id="ARBA00022801"/>
    </source>
</evidence>
<comment type="similarity">
    <text evidence="1">Belongs to the metallo-dependent hydrolases superfamily. CpsB/CapC family.</text>
</comment>
<dbReference type="Gene3D" id="3.20.20.140">
    <property type="entry name" value="Metal-dependent hydrolases"/>
    <property type="match status" value="1"/>
</dbReference>
<dbReference type="HOGENOM" id="CLU_085966_0_0_10"/>
<dbReference type="SUPFAM" id="SSF89550">
    <property type="entry name" value="PHP domain-like"/>
    <property type="match status" value="1"/>
</dbReference>
<evidence type="ECO:0000313" key="5">
    <source>
        <dbReference type="EMBL" id="AGA77421.1"/>
    </source>
</evidence>
<dbReference type="InterPro" id="IPR016195">
    <property type="entry name" value="Pol/histidinol_Pase-like"/>
</dbReference>
<keyword evidence="3" id="KW-0378">Hydrolase</keyword>
<comment type="catalytic activity">
    <reaction evidence="4">
        <text>O-phospho-L-tyrosyl-[protein] + H2O = L-tyrosyl-[protein] + phosphate</text>
        <dbReference type="Rhea" id="RHEA:10684"/>
        <dbReference type="Rhea" id="RHEA-COMP:10136"/>
        <dbReference type="Rhea" id="RHEA-COMP:20101"/>
        <dbReference type="ChEBI" id="CHEBI:15377"/>
        <dbReference type="ChEBI" id="CHEBI:43474"/>
        <dbReference type="ChEBI" id="CHEBI:46858"/>
        <dbReference type="ChEBI" id="CHEBI:61978"/>
        <dbReference type="EC" id="3.1.3.48"/>
    </reaction>
</comment>